<accession>A0A4R1N5S4</accession>
<dbReference type="GO" id="GO:0031469">
    <property type="term" value="C:bacterial microcompartment"/>
    <property type="evidence" value="ECO:0007669"/>
    <property type="project" value="UniProtKB-SubCell"/>
</dbReference>
<keyword evidence="3" id="KW-1283">Bacterial microcompartment</keyword>
<evidence type="ECO:0000313" key="8">
    <source>
        <dbReference type="Proteomes" id="UP000294555"/>
    </source>
</evidence>
<evidence type="ECO:0000256" key="4">
    <source>
        <dbReference type="PROSITE-ProRule" id="PRU01278"/>
    </source>
</evidence>
<dbReference type="PANTHER" id="PTHR33941">
    <property type="entry name" value="PROPANEDIOL UTILIZATION PROTEIN PDUA"/>
    <property type="match status" value="1"/>
</dbReference>
<dbReference type="PANTHER" id="PTHR33941:SF11">
    <property type="entry name" value="BACTERIAL MICROCOMPARTMENT SHELL PROTEIN PDUJ"/>
    <property type="match status" value="1"/>
</dbReference>
<evidence type="ECO:0000256" key="3">
    <source>
        <dbReference type="ARBA" id="ARBA00024446"/>
    </source>
</evidence>
<dbReference type="Gene3D" id="3.30.70.1710">
    <property type="match status" value="1"/>
</dbReference>
<dbReference type="InterPro" id="IPR044872">
    <property type="entry name" value="CcmK/CsoS1_BMC"/>
</dbReference>
<comment type="subcellular location">
    <subcellularLocation>
        <location evidence="2">Bacterial microcompartment</location>
    </subcellularLocation>
</comment>
<keyword evidence="8" id="KW-1185">Reference proteome</keyword>
<reference evidence="7 8" key="1">
    <citation type="submission" date="2019-02" db="EMBL/GenBank/DDBJ databases">
        <title>Investigation of anaerobic lignin degradation for improved lignocellulosic biofuels.</title>
        <authorList>
            <person name="Deangelis K."/>
        </authorList>
    </citation>
    <scope>NUCLEOTIDE SEQUENCE [LARGE SCALE GENOMIC DNA]</scope>
    <source>
        <strain evidence="7 8">159R</strain>
    </source>
</reference>
<comment type="pathway">
    <text evidence="1">Polyol metabolism; 1,2-propanediol degradation.</text>
</comment>
<name>A0A4R1N5S4_9GAMM</name>
<dbReference type="Proteomes" id="UP000294555">
    <property type="component" value="Unassembled WGS sequence"/>
</dbReference>
<dbReference type="RefSeq" id="WP_132921496.1">
    <property type="nucleotide sequence ID" value="NZ_SJOI01000001.1"/>
</dbReference>
<organism evidence="7 8">
    <name type="scientific">Sodalis ligni</name>
    <dbReference type="NCBI Taxonomy" id="2697027"/>
    <lineage>
        <taxon>Bacteria</taxon>
        <taxon>Pseudomonadati</taxon>
        <taxon>Pseudomonadota</taxon>
        <taxon>Gammaproteobacteria</taxon>
        <taxon>Enterobacterales</taxon>
        <taxon>Bruguierivoracaceae</taxon>
        <taxon>Sodalis</taxon>
    </lineage>
</organism>
<dbReference type="PROSITE" id="PS51930">
    <property type="entry name" value="BMC_2"/>
    <property type="match status" value="1"/>
</dbReference>
<dbReference type="SMART" id="SM00877">
    <property type="entry name" value="BMC"/>
    <property type="match status" value="1"/>
</dbReference>
<dbReference type="SUPFAM" id="SSF143414">
    <property type="entry name" value="CcmK-like"/>
    <property type="match status" value="1"/>
</dbReference>
<feature type="domain" description="BMC" evidence="6">
    <location>
        <begin position="4"/>
        <end position="89"/>
    </location>
</feature>
<dbReference type="EMBL" id="SJOI01000001">
    <property type="protein sequence ID" value="TCL02555.1"/>
    <property type="molecule type" value="Genomic_DNA"/>
</dbReference>
<evidence type="ECO:0000256" key="5">
    <source>
        <dbReference type="SAM" id="MobiDB-lite"/>
    </source>
</evidence>
<dbReference type="Pfam" id="PF00936">
    <property type="entry name" value="BMC"/>
    <property type="match status" value="1"/>
</dbReference>
<comment type="caution">
    <text evidence="7">The sequence shown here is derived from an EMBL/GenBank/DDBJ whole genome shotgun (WGS) entry which is preliminary data.</text>
</comment>
<evidence type="ECO:0000256" key="1">
    <source>
        <dbReference type="ARBA" id="ARBA00004836"/>
    </source>
</evidence>
<evidence type="ECO:0000313" key="7">
    <source>
        <dbReference type="EMBL" id="TCL02555.1"/>
    </source>
</evidence>
<protein>
    <submittedName>
        <fullName evidence="7">Microcompartment protein CcmL/EutN</fullName>
    </submittedName>
</protein>
<evidence type="ECO:0000256" key="2">
    <source>
        <dbReference type="ARBA" id="ARBA00024322"/>
    </source>
</evidence>
<dbReference type="OrthoDB" id="9812608at2"/>
<dbReference type="InterPro" id="IPR050575">
    <property type="entry name" value="BMC_shell"/>
</dbReference>
<proteinExistence type="inferred from homology"/>
<gene>
    <name evidence="7" type="ORF">EZJ58_0577</name>
</gene>
<dbReference type="InterPro" id="IPR000249">
    <property type="entry name" value="BMC_dom"/>
</dbReference>
<evidence type="ECO:0000259" key="6">
    <source>
        <dbReference type="PROSITE" id="PS51930"/>
    </source>
</evidence>
<comment type="similarity">
    <text evidence="4">Belongs to the bacterial microcompartments protein family.</text>
</comment>
<dbReference type="AlphaFoldDB" id="A0A4R1N5S4"/>
<sequence length="160" mass="16300">MKTSLGLLEVAGLALAVKAADRMVKAADVKITGIERTNGSGWMLVSVTGDVASVKAAITDGAALARLEHGWVADRVIARPAAALASWIAPKGASAVSEQETGDTEPSPPGPAPAHSESAAIPAPAAGCNLCHDPACTRRKGEPRGACLHYALHHAQRGDL</sequence>
<feature type="region of interest" description="Disordered" evidence="5">
    <location>
        <begin position="94"/>
        <end position="119"/>
    </location>
</feature>
<dbReference type="InterPro" id="IPR037233">
    <property type="entry name" value="CcmK-like_sf"/>
</dbReference>